<proteinExistence type="predicted"/>
<keyword evidence="2" id="KW-0223">Dioxygenase</keyword>
<keyword evidence="3" id="KW-1185">Reference proteome</keyword>
<dbReference type="InterPro" id="IPR026275">
    <property type="entry name" value="Glyoxalase/dOase/EhpR"/>
</dbReference>
<dbReference type="STRING" id="582675.SAMN05192565_11319"/>
<name>A0A1I2V3L8_9HYPH</name>
<reference evidence="3" key="1">
    <citation type="submission" date="2016-10" db="EMBL/GenBank/DDBJ databases">
        <authorList>
            <person name="Varghese N."/>
            <person name="Submissions S."/>
        </authorList>
    </citation>
    <scope>NUCLEOTIDE SEQUENCE [LARGE SCALE GENOMIC DNA]</scope>
    <source>
        <strain evidence="3">Gh-105</strain>
    </source>
</reference>
<dbReference type="OrthoDB" id="9803142at2"/>
<dbReference type="GO" id="GO:0051213">
    <property type="term" value="F:dioxygenase activity"/>
    <property type="evidence" value="ECO:0007669"/>
    <property type="project" value="UniProtKB-KW"/>
</dbReference>
<dbReference type="AlphaFoldDB" id="A0A1I2V3L8"/>
<evidence type="ECO:0000313" key="2">
    <source>
        <dbReference type="EMBL" id="SFG83832.1"/>
    </source>
</evidence>
<dbReference type="PIRSF" id="PIRSF039020">
    <property type="entry name" value="EhpR"/>
    <property type="match status" value="1"/>
</dbReference>
<dbReference type="PROSITE" id="PS51819">
    <property type="entry name" value="VOC"/>
    <property type="match status" value="1"/>
</dbReference>
<dbReference type="EMBL" id="FOPM01000013">
    <property type="protein sequence ID" value="SFG83832.1"/>
    <property type="molecule type" value="Genomic_DNA"/>
</dbReference>
<dbReference type="Proteomes" id="UP000199229">
    <property type="component" value="Unassembled WGS sequence"/>
</dbReference>
<evidence type="ECO:0000313" key="3">
    <source>
        <dbReference type="Proteomes" id="UP000199229"/>
    </source>
</evidence>
<dbReference type="Gene3D" id="3.30.720.120">
    <property type="match status" value="1"/>
</dbReference>
<dbReference type="PANTHER" id="PTHR36503">
    <property type="entry name" value="BLR2520 PROTEIN"/>
    <property type="match status" value="1"/>
</dbReference>
<dbReference type="InterPro" id="IPR004360">
    <property type="entry name" value="Glyas_Fos-R_dOase_dom"/>
</dbReference>
<dbReference type="Pfam" id="PF00903">
    <property type="entry name" value="Glyoxalase"/>
    <property type="match status" value="1"/>
</dbReference>
<dbReference type="Gene3D" id="3.30.720.110">
    <property type="match status" value="1"/>
</dbReference>
<sequence length="124" mass="13324">MTSTSTHFLYVTDVSASATFYARLLDLEPTEVSATFVLFVLSQGLTLGLWEKADVQPAPLTGGGGGELGFKVAHVSEVDRIHEAWVAKGASTPFPPTDLDFGRSFVALDPDGHRLRVYAVVGDR</sequence>
<protein>
    <submittedName>
        <fullName evidence="2">Glyoxalase/Bleomycin resistance protein/Dioxygenase superfamily protein</fullName>
    </submittedName>
</protein>
<feature type="domain" description="VOC" evidence="1">
    <location>
        <begin position="2"/>
        <end position="120"/>
    </location>
</feature>
<dbReference type="SUPFAM" id="SSF54593">
    <property type="entry name" value="Glyoxalase/Bleomycin resistance protein/Dihydroxybiphenyl dioxygenase"/>
    <property type="match status" value="1"/>
</dbReference>
<evidence type="ECO:0000259" key="1">
    <source>
        <dbReference type="PROSITE" id="PS51819"/>
    </source>
</evidence>
<organism evidence="2 3">
    <name type="scientific">Methylobacterium gossipiicola</name>
    <dbReference type="NCBI Taxonomy" id="582675"/>
    <lineage>
        <taxon>Bacteria</taxon>
        <taxon>Pseudomonadati</taxon>
        <taxon>Pseudomonadota</taxon>
        <taxon>Alphaproteobacteria</taxon>
        <taxon>Hyphomicrobiales</taxon>
        <taxon>Methylobacteriaceae</taxon>
        <taxon>Methylobacterium</taxon>
    </lineage>
</organism>
<dbReference type="RefSeq" id="WP_091972292.1">
    <property type="nucleotide sequence ID" value="NZ_FOPM01000013.1"/>
</dbReference>
<accession>A0A1I2V3L8</accession>
<dbReference type="InterPro" id="IPR029068">
    <property type="entry name" value="Glyas_Bleomycin-R_OHBP_Dase"/>
</dbReference>
<keyword evidence="2" id="KW-0560">Oxidoreductase</keyword>
<dbReference type="PANTHER" id="PTHR36503:SF1">
    <property type="entry name" value="BLR2520 PROTEIN"/>
    <property type="match status" value="1"/>
</dbReference>
<dbReference type="InterPro" id="IPR037523">
    <property type="entry name" value="VOC_core"/>
</dbReference>
<gene>
    <name evidence="2" type="ORF">SAMN05192565_11319</name>
</gene>